<name>A0A3A1TXB6_9MICO</name>
<dbReference type="Pfam" id="PF01494">
    <property type="entry name" value="FAD_binding_3"/>
    <property type="match status" value="1"/>
</dbReference>
<dbReference type="Proteomes" id="UP000265742">
    <property type="component" value="Unassembled WGS sequence"/>
</dbReference>
<reference evidence="3" key="1">
    <citation type="submission" date="2018-09" db="EMBL/GenBank/DDBJ databases">
        <authorList>
            <person name="Kim I."/>
        </authorList>
    </citation>
    <scope>NUCLEOTIDE SEQUENCE [LARGE SCALE GENOMIC DNA]</scope>
    <source>
        <strain evidence="3">DD4a</strain>
    </source>
</reference>
<dbReference type="Gene3D" id="3.50.50.60">
    <property type="entry name" value="FAD/NAD(P)-binding domain"/>
    <property type="match status" value="1"/>
</dbReference>
<accession>A0A3A1TXB6</accession>
<dbReference type="InterPro" id="IPR011777">
    <property type="entry name" value="Geranylgeranyl_Rdtase_fam"/>
</dbReference>
<evidence type="ECO:0000259" key="1">
    <source>
        <dbReference type="Pfam" id="PF01494"/>
    </source>
</evidence>
<dbReference type="InterPro" id="IPR002938">
    <property type="entry name" value="FAD-bd"/>
</dbReference>
<protein>
    <submittedName>
        <fullName evidence="2">Geranylgeranyl reductase family protein</fullName>
    </submittedName>
</protein>
<organism evidence="2 3">
    <name type="scientific">Amnibacterium setariae</name>
    <dbReference type="NCBI Taxonomy" id="2306585"/>
    <lineage>
        <taxon>Bacteria</taxon>
        <taxon>Bacillati</taxon>
        <taxon>Actinomycetota</taxon>
        <taxon>Actinomycetes</taxon>
        <taxon>Micrococcales</taxon>
        <taxon>Microbacteriaceae</taxon>
        <taxon>Amnibacterium</taxon>
    </lineage>
</organism>
<dbReference type="PANTHER" id="PTHR42685:SF22">
    <property type="entry name" value="CONDITIONED MEDIUM FACTOR RECEPTOR 1"/>
    <property type="match status" value="1"/>
</dbReference>
<keyword evidence="3" id="KW-1185">Reference proteome</keyword>
<feature type="domain" description="FAD-binding" evidence="1">
    <location>
        <begin position="2"/>
        <end position="272"/>
    </location>
</feature>
<dbReference type="SUPFAM" id="SSF51905">
    <property type="entry name" value="FAD/NAD(P)-binding domain"/>
    <property type="match status" value="1"/>
</dbReference>
<gene>
    <name evidence="2" type="ORF">D1781_11850</name>
</gene>
<dbReference type="GO" id="GO:0016628">
    <property type="term" value="F:oxidoreductase activity, acting on the CH-CH group of donors, NAD or NADP as acceptor"/>
    <property type="evidence" value="ECO:0007669"/>
    <property type="project" value="InterPro"/>
</dbReference>
<evidence type="ECO:0000313" key="3">
    <source>
        <dbReference type="Proteomes" id="UP000265742"/>
    </source>
</evidence>
<evidence type="ECO:0000313" key="2">
    <source>
        <dbReference type="EMBL" id="RIX28913.1"/>
    </source>
</evidence>
<proteinExistence type="predicted"/>
<sequence>MVGAGPAGSSAARAAAERGGRALLVDAARFPRYKTCGGGLIGTSLDALPPSALGAVETRVTTASFALRGGRARRVRATRPFLALARREVLDQALVDAAVAAGAEFRDHVRVTRLEDTADGVLVVAGGVELVAGAVVGADGSSGVVGRHVGVRIARSDLGLEVELAGTKADWAERVHLDWGRDPGAYGWVFPKGDRLTVGVIQRKGEGAATRAYLARLLDGLGLADRERLHDSGHLTRWREPGSPVRRGRVLVAGDAAGLLEPWTREGISFALRSGTAAGVAAADGDLDGYERYVARELEPEQRAGARLLRVFERAPWLVHLLVTRTGAGARRFVRFSRGEAGLRILHR</sequence>
<comment type="caution">
    <text evidence="2">The sequence shown here is derived from an EMBL/GenBank/DDBJ whole genome shotgun (WGS) entry which is preliminary data.</text>
</comment>
<dbReference type="InterPro" id="IPR050407">
    <property type="entry name" value="Geranylgeranyl_reductase"/>
</dbReference>
<dbReference type="AlphaFoldDB" id="A0A3A1TXB6"/>
<dbReference type="GO" id="GO:0071949">
    <property type="term" value="F:FAD binding"/>
    <property type="evidence" value="ECO:0007669"/>
    <property type="project" value="InterPro"/>
</dbReference>
<dbReference type="InterPro" id="IPR036188">
    <property type="entry name" value="FAD/NAD-bd_sf"/>
</dbReference>
<dbReference type="NCBIfam" id="TIGR02032">
    <property type="entry name" value="GG-red-SF"/>
    <property type="match status" value="1"/>
</dbReference>
<dbReference type="OrthoDB" id="9795712at2"/>
<dbReference type="PANTHER" id="PTHR42685">
    <property type="entry name" value="GERANYLGERANYL DIPHOSPHATE REDUCTASE"/>
    <property type="match status" value="1"/>
</dbReference>
<dbReference type="EMBL" id="QXTG01000002">
    <property type="protein sequence ID" value="RIX28913.1"/>
    <property type="molecule type" value="Genomic_DNA"/>
</dbReference>